<name>A0ACC1HX28_9FUNG</name>
<sequence length="159" mass="17221">MVHRLDQDEYEFLAALEDKGRQEELLKQREEELALAAYREAVSSLRESKPAAPRSAEPDSSNAGPKQKGESQRAQKRPLVLDRLGSLVRVPKKARDAAETNSKSRPSPQQGPDEGGGADKPRVDKPRDTEPGKSALASLLGAYGDSEEGEEGNESGAEL</sequence>
<dbReference type="Proteomes" id="UP001145114">
    <property type="component" value="Unassembled WGS sequence"/>
</dbReference>
<gene>
    <name evidence="1" type="ORF">EV182_004037</name>
</gene>
<proteinExistence type="predicted"/>
<reference evidence="1" key="1">
    <citation type="submission" date="2022-06" db="EMBL/GenBank/DDBJ databases">
        <title>Phylogenomic reconstructions and comparative analyses of Kickxellomycotina fungi.</title>
        <authorList>
            <person name="Reynolds N.K."/>
            <person name="Stajich J.E."/>
            <person name="Barry K."/>
            <person name="Grigoriev I.V."/>
            <person name="Crous P."/>
            <person name="Smith M.E."/>
        </authorList>
    </citation>
    <scope>NUCLEOTIDE SEQUENCE</scope>
    <source>
        <strain evidence="1">RSA 2271</strain>
    </source>
</reference>
<comment type="caution">
    <text evidence="1">The sequence shown here is derived from an EMBL/GenBank/DDBJ whole genome shotgun (WGS) entry which is preliminary data.</text>
</comment>
<organism evidence="1 2">
    <name type="scientific">Spiromyces aspiralis</name>
    <dbReference type="NCBI Taxonomy" id="68401"/>
    <lineage>
        <taxon>Eukaryota</taxon>
        <taxon>Fungi</taxon>
        <taxon>Fungi incertae sedis</taxon>
        <taxon>Zoopagomycota</taxon>
        <taxon>Kickxellomycotina</taxon>
        <taxon>Kickxellomycetes</taxon>
        <taxon>Kickxellales</taxon>
        <taxon>Kickxellaceae</taxon>
        <taxon>Spiromyces</taxon>
    </lineage>
</organism>
<evidence type="ECO:0000313" key="2">
    <source>
        <dbReference type="Proteomes" id="UP001145114"/>
    </source>
</evidence>
<dbReference type="EMBL" id="JAMZIH010001162">
    <property type="protein sequence ID" value="KAJ1678444.1"/>
    <property type="molecule type" value="Genomic_DNA"/>
</dbReference>
<accession>A0ACC1HX28</accession>
<evidence type="ECO:0000313" key="1">
    <source>
        <dbReference type="EMBL" id="KAJ1678444.1"/>
    </source>
</evidence>
<protein>
    <submittedName>
        <fullName evidence="1">Uncharacterized protein</fullName>
    </submittedName>
</protein>
<keyword evidence="2" id="KW-1185">Reference proteome</keyword>